<feature type="compositionally biased region" description="Acidic residues" evidence="1">
    <location>
        <begin position="463"/>
        <end position="475"/>
    </location>
</feature>
<dbReference type="Proteomes" id="UP000504636">
    <property type="component" value="Unplaced"/>
</dbReference>
<reference evidence="2 4" key="1">
    <citation type="journal article" date="2020" name="Stud. Mycol.">
        <title>101 Dothideomycetes genomes: a test case for predicting lifestyles and emergence of pathogens.</title>
        <authorList>
            <person name="Haridas S."/>
            <person name="Albert R."/>
            <person name="Binder M."/>
            <person name="Bloem J."/>
            <person name="Labutti K."/>
            <person name="Salamov A."/>
            <person name="Andreopoulos B."/>
            <person name="Baker S."/>
            <person name="Barry K."/>
            <person name="Bills G."/>
            <person name="Bluhm B."/>
            <person name="Cannon C."/>
            <person name="Castanera R."/>
            <person name="Culley D."/>
            <person name="Daum C."/>
            <person name="Ezra D."/>
            <person name="Gonzalez J."/>
            <person name="Henrissat B."/>
            <person name="Kuo A."/>
            <person name="Liang C."/>
            <person name="Lipzen A."/>
            <person name="Lutzoni F."/>
            <person name="Magnuson J."/>
            <person name="Mondo S."/>
            <person name="Nolan M."/>
            <person name="Ohm R."/>
            <person name="Pangilinan J."/>
            <person name="Park H.-J."/>
            <person name="Ramirez L."/>
            <person name="Alfaro M."/>
            <person name="Sun H."/>
            <person name="Tritt A."/>
            <person name="Yoshinaga Y."/>
            <person name="Zwiers L.-H."/>
            <person name="Turgeon B."/>
            <person name="Goodwin S."/>
            <person name="Spatafora J."/>
            <person name="Crous P."/>
            <person name="Grigoriev I."/>
        </authorList>
    </citation>
    <scope>NUCLEOTIDE SEQUENCE</scope>
    <source>
        <strain evidence="2 4">CBS 304.34</strain>
    </source>
</reference>
<evidence type="ECO:0000313" key="2">
    <source>
        <dbReference type="EMBL" id="KAF2811993.1"/>
    </source>
</evidence>
<evidence type="ECO:0000313" key="3">
    <source>
        <dbReference type="Proteomes" id="UP000504636"/>
    </source>
</evidence>
<organism evidence="2">
    <name type="scientific">Mytilinidion resinicola</name>
    <dbReference type="NCBI Taxonomy" id="574789"/>
    <lineage>
        <taxon>Eukaryota</taxon>
        <taxon>Fungi</taxon>
        <taxon>Dikarya</taxon>
        <taxon>Ascomycota</taxon>
        <taxon>Pezizomycotina</taxon>
        <taxon>Dothideomycetes</taxon>
        <taxon>Pleosporomycetidae</taxon>
        <taxon>Mytilinidiales</taxon>
        <taxon>Mytilinidiaceae</taxon>
        <taxon>Mytilinidion</taxon>
    </lineage>
</organism>
<keyword evidence="3" id="KW-1185">Reference proteome</keyword>
<feature type="region of interest" description="Disordered" evidence="1">
    <location>
        <begin position="1"/>
        <end position="51"/>
    </location>
</feature>
<reference evidence="4" key="3">
    <citation type="submission" date="2025-04" db="UniProtKB">
        <authorList>
            <consortium name="RefSeq"/>
        </authorList>
    </citation>
    <scope>IDENTIFICATION</scope>
    <source>
        <strain evidence="4">CBS 304.34</strain>
    </source>
</reference>
<sequence length="490" mass="54281">MAGSRKNLSRKRKHRDSLELAKGPPNSSDPVLDSPEPSSQPSMGTVPTLPAMKCLPYGEYGIAVQHKESNLRSQRPPKPVGPVLDSPEPSSQPSMGTVPKLPGMKSLLYRYSVQPKESNLRFQRPPKPVGPVLDSSESSSQPPMSTAPTLPGIKSLLYGDSVQPKESNLRSQQPPKPLGFGFDSSESSYQSRLGIAPPVQQPPESDGPQTSDAIPPDEPFFSTDEKFKDRMETLSSAYAGPKVAELKLSGPDMVGYRLAAATRLARTFLKHFYPKNQGYSIRETKFENAWDTIVEGEAPAWNRVVLTSFNGGLELVKPLMYYSFSRNHVSGFLVERLGRFHTAMAIFAHDLVRPAIWEYNAVIKVADIMSAELKLNTKVEFANAFFLIKDILYVCTYKRPGDSSEKKWFLHPHPRAGRLKLDVGTPGWIERSNGFEQYMKAVIQMDVYHLLAIGRGHTLDPASPDDEDTSDEEEMDHGAITPDGPQADRV</sequence>
<dbReference type="RefSeq" id="XP_033578957.1">
    <property type="nucleotide sequence ID" value="XM_033727940.1"/>
</dbReference>
<feature type="region of interest" description="Disordered" evidence="1">
    <location>
        <begin position="459"/>
        <end position="490"/>
    </location>
</feature>
<proteinExistence type="predicted"/>
<feature type="region of interest" description="Disordered" evidence="1">
    <location>
        <begin position="115"/>
        <end position="223"/>
    </location>
</feature>
<evidence type="ECO:0000313" key="4">
    <source>
        <dbReference type="RefSeq" id="XP_033578957.1"/>
    </source>
</evidence>
<feature type="region of interest" description="Disordered" evidence="1">
    <location>
        <begin position="66"/>
        <end position="102"/>
    </location>
</feature>
<feature type="compositionally biased region" description="Polar residues" evidence="1">
    <location>
        <begin position="164"/>
        <end position="173"/>
    </location>
</feature>
<dbReference type="EMBL" id="MU003698">
    <property type="protein sequence ID" value="KAF2811993.1"/>
    <property type="molecule type" value="Genomic_DNA"/>
</dbReference>
<name>A0A6A6YUC9_9PEZI</name>
<reference evidence="4" key="2">
    <citation type="submission" date="2020-04" db="EMBL/GenBank/DDBJ databases">
        <authorList>
            <consortium name="NCBI Genome Project"/>
        </authorList>
    </citation>
    <scope>NUCLEOTIDE SEQUENCE</scope>
    <source>
        <strain evidence="4">CBS 304.34</strain>
    </source>
</reference>
<dbReference type="GeneID" id="54468833"/>
<accession>A0A6A6YUC9</accession>
<dbReference type="AlphaFoldDB" id="A0A6A6YUC9"/>
<feature type="compositionally biased region" description="Polar residues" evidence="1">
    <location>
        <begin position="36"/>
        <end position="45"/>
    </location>
</feature>
<protein>
    <submittedName>
        <fullName evidence="2 4">Uncharacterized protein</fullName>
    </submittedName>
</protein>
<evidence type="ECO:0000256" key="1">
    <source>
        <dbReference type="SAM" id="MobiDB-lite"/>
    </source>
</evidence>
<gene>
    <name evidence="2 4" type="ORF">BDZ99DRAFT_569925</name>
</gene>